<accession>A0A1Y2H8U4</accession>
<gene>
    <name evidence="8" type="ORF">BCR44DRAFT_1017877</name>
</gene>
<feature type="region of interest" description="Disordered" evidence="6">
    <location>
        <begin position="392"/>
        <end position="412"/>
    </location>
</feature>
<feature type="compositionally biased region" description="Low complexity" evidence="6">
    <location>
        <begin position="295"/>
        <end position="309"/>
    </location>
</feature>
<dbReference type="AlphaFoldDB" id="A0A1Y2H8U4"/>
<evidence type="ECO:0000256" key="4">
    <source>
        <dbReference type="PIRSR" id="PIRSR623088-3"/>
    </source>
</evidence>
<dbReference type="SUPFAM" id="SSF109604">
    <property type="entry name" value="HD-domain/PDEase-like"/>
    <property type="match status" value="2"/>
</dbReference>
<proteinExistence type="inferred from homology"/>
<feature type="domain" description="PDEase" evidence="7">
    <location>
        <begin position="30"/>
        <end position="541"/>
    </location>
</feature>
<dbReference type="CDD" id="cd00077">
    <property type="entry name" value="HDc"/>
    <property type="match status" value="1"/>
</dbReference>
<dbReference type="InterPro" id="IPR003607">
    <property type="entry name" value="HD/PDEase_dom"/>
</dbReference>
<dbReference type="EMBL" id="MCFL01000100">
    <property type="protein sequence ID" value="ORZ30123.1"/>
    <property type="molecule type" value="Genomic_DNA"/>
</dbReference>
<dbReference type="PRINTS" id="PR00387">
    <property type="entry name" value="PDIESTERASE1"/>
</dbReference>
<protein>
    <recommendedName>
        <fullName evidence="5">Phosphodiesterase</fullName>
        <ecNumber evidence="5">3.1.4.-</ecNumber>
    </recommendedName>
</protein>
<evidence type="ECO:0000256" key="2">
    <source>
        <dbReference type="ARBA" id="ARBA00022801"/>
    </source>
</evidence>
<comment type="cofactor">
    <cofactor evidence="5">
        <name>a divalent metal cation</name>
        <dbReference type="ChEBI" id="CHEBI:60240"/>
    </cofactor>
    <text evidence="5">Binds 2 divalent metal cations per subunit. Site 1 may preferentially bind zinc ions, while site 2 has a preference for magnesium and/or manganese ions.</text>
</comment>
<feature type="active site" description="Proton donor" evidence="3">
    <location>
        <position position="108"/>
    </location>
</feature>
<organism evidence="8 9">
    <name type="scientific">Catenaria anguillulae PL171</name>
    <dbReference type="NCBI Taxonomy" id="765915"/>
    <lineage>
        <taxon>Eukaryota</taxon>
        <taxon>Fungi</taxon>
        <taxon>Fungi incertae sedis</taxon>
        <taxon>Blastocladiomycota</taxon>
        <taxon>Blastocladiomycetes</taxon>
        <taxon>Blastocladiales</taxon>
        <taxon>Catenariaceae</taxon>
        <taxon>Catenaria</taxon>
    </lineage>
</organism>
<sequence length="613" mass="67737">MLAASIPTWGTVSLHEDPASIVGPLSSKLLAPEQVQLVQQALERHFAIGDSIMQFGLGILDMDRFEQFGLVLAMARRLRIPVLLRITLDQLLDWAVAVDSLYLPNPYHSFAHAVDVTFMCFFTFVNLHAADLVTDLEQTAVFFAALCHDLGHPGKNNTFMINTKHSLAARYHNQSVLENYSVDLGRDLMLQHGLLAHMSGATRDVFIDMFTDLILGTDMSKHFALVKDLGELSRQLLHADHLVTLAEEEQQVSAGSLSGDGRPEITIAPAATQRDPPVMLSQSVAKALDRMVRASPAPSMSAGPSISASGTETTHTAPLVPTMPLSASVTFPEPTARRMSSSKSATFSSQNQDDAQAALSPRHKLGFTVASTNVLSPSIQLPWAPLVQSAYDAPNSSSDDHTHAVSSKVDLSGPATGAQSDALATVQLLTAPQRRNLVKCLLHAADISNTVRPWDLCKRWSDLVEKEHFAQGDAELALGLALSSPNMDRRNCQQAKVSMDFSDVIIHPFFVLLADVLPGTELYLDQLAVNRASWEQIRERDKMQRASWRRGRLQQSTRMPLGMRQRPRRRISPWWQVRCTDLRVLHYRQQLGSGHRYPPRARRARMHGDGFHG</sequence>
<keyword evidence="9" id="KW-1185">Reference proteome</keyword>
<dbReference type="Pfam" id="PF00233">
    <property type="entry name" value="PDEase_I"/>
    <property type="match status" value="2"/>
</dbReference>
<feature type="binding site" evidence="4">
    <location>
        <position position="149"/>
    </location>
    <ligand>
        <name>Zn(2+)</name>
        <dbReference type="ChEBI" id="CHEBI:29105"/>
        <label>1</label>
    </ligand>
</feature>
<dbReference type="OrthoDB" id="546632at2759"/>
<reference evidence="8 9" key="1">
    <citation type="submission" date="2016-07" db="EMBL/GenBank/DDBJ databases">
        <title>Pervasive Adenine N6-methylation of Active Genes in Fungi.</title>
        <authorList>
            <consortium name="DOE Joint Genome Institute"/>
            <person name="Mondo S.J."/>
            <person name="Dannebaum R.O."/>
            <person name="Kuo R.C."/>
            <person name="Labutti K."/>
            <person name="Haridas S."/>
            <person name="Kuo A."/>
            <person name="Salamov A."/>
            <person name="Ahrendt S.R."/>
            <person name="Lipzen A."/>
            <person name="Sullivan W."/>
            <person name="Andreopoulos W.B."/>
            <person name="Clum A."/>
            <person name="Lindquist E."/>
            <person name="Daum C."/>
            <person name="Ramamoorthy G.K."/>
            <person name="Gryganskyi A."/>
            <person name="Culley D."/>
            <person name="Magnuson J.K."/>
            <person name="James T.Y."/>
            <person name="O'Malley M.A."/>
            <person name="Stajich J.E."/>
            <person name="Spatafora J.W."/>
            <person name="Visel A."/>
            <person name="Grigoriev I.V."/>
        </authorList>
    </citation>
    <scope>NUCLEOTIDE SEQUENCE [LARGE SCALE GENOMIC DNA]</scope>
    <source>
        <strain evidence="8 9">PL171</strain>
    </source>
</reference>
<feature type="binding site" evidence="4">
    <location>
        <position position="148"/>
    </location>
    <ligand>
        <name>Zn(2+)</name>
        <dbReference type="ChEBI" id="CHEBI:29105"/>
        <label>1</label>
    </ligand>
</feature>
<feature type="compositionally biased region" description="Polar residues" evidence="6">
    <location>
        <begin position="338"/>
        <end position="354"/>
    </location>
</feature>
<evidence type="ECO:0000313" key="9">
    <source>
        <dbReference type="Proteomes" id="UP000193411"/>
    </source>
</evidence>
<dbReference type="InterPro" id="IPR002073">
    <property type="entry name" value="PDEase_catalytic_dom"/>
</dbReference>
<evidence type="ECO:0000256" key="1">
    <source>
        <dbReference type="ARBA" id="ARBA00022723"/>
    </source>
</evidence>
<dbReference type="Proteomes" id="UP000193411">
    <property type="component" value="Unassembled WGS sequence"/>
</dbReference>
<name>A0A1Y2H8U4_9FUNG</name>
<dbReference type="SMART" id="SM00471">
    <property type="entry name" value="HDc"/>
    <property type="match status" value="1"/>
</dbReference>
<keyword evidence="1 4" id="KW-0479">Metal-binding</keyword>
<dbReference type="EC" id="3.1.4.-" evidence="5"/>
<dbReference type="InterPro" id="IPR023088">
    <property type="entry name" value="PDEase"/>
</dbReference>
<dbReference type="GO" id="GO:0046872">
    <property type="term" value="F:metal ion binding"/>
    <property type="evidence" value="ECO:0007669"/>
    <property type="project" value="UniProtKB-KW"/>
</dbReference>
<dbReference type="PROSITE" id="PS00126">
    <property type="entry name" value="PDEASE_I_1"/>
    <property type="match status" value="1"/>
</dbReference>
<feature type="binding site" evidence="4">
    <location>
        <position position="446"/>
    </location>
    <ligand>
        <name>Zn(2+)</name>
        <dbReference type="ChEBI" id="CHEBI:29105"/>
        <label>1</label>
    </ligand>
</feature>
<feature type="region of interest" description="Disordered" evidence="6">
    <location>
        <begin position="295"/>
        <end position="359"/>
    </location>
</feature>
<feature type="binding site" evidence="4">
    <location>
        <position position="149"/>
    </location>
    <ligand>
        <name>Zn(2+)</name>
        <dbReference type="ChEBI" id="CHEBI:29105"/>
        <label>2</label>
    </ligand>
</feature>
<dbReference type="Gene3D" id="1.10.1300.10">
    <property type="entry name" value="3'5'-cyclic nucleotide phosphodiesterase, catalytic domain"/>
    <property type="match status" value="2"/>
</dbReference>
<evidence type="ECO:0000256" key="5">
    <source>
        <dbReference type="RuleBase" id="RU363067"/>
    </source>
</evidence>
<keyword evidence="2 5" id="KW-0378">Hydrolase</keyword>
<evidence type="ECO:0000256" key="6">
    <source>
        <dbReference type="SAM" id="MobiDB-lite"/>
    </source>
</evidence>
<dbReference type="InterPro" id="IPR036971">
    <property type="entry name" value="PDEase_catalytic_dom_sf"/>
</dbReference>
<dbReference type="GO" id="GO:0004114">
    <property type="term" value="F:3',5'-cyclic-nucleotide phosphodiesterase activity"/>
    <property type="evidence" value="ECO:0007669"/>
    <property type="project" value="InterPro"/>
</dbReference>
<evidence type="ECO:0000259" key="7">
    <source>
        <dbReference type="PROSITE" id="PS51845"/>
    </source>
</evidence>
<comment type="caution">
    <text evidence="8">The sequence shown here is derived from an EMBL/GenBank/DDBJ whole genome shotgun (WGS) entry which is preliminary data.</text>
</comment>
<comment type="similarity">
    <text evidence="5">Belongs to the cyclic nucleotide phosphodiesterase family.</text>
</comment>
<dbReference type="InterPro" id="IPR023174">
    <property type="entry name" value="PDEase_CS"/>
</dbReference>
<evidence type="ECO:0000313" key="8">
    <source>
        <dbReference type="EMBL" id="ORZ30123.1"/>
    </source>
</evidence>
<dbReference type="STRING" id="765915.A0A1Y2H8U4"/>
<dbReference type="PROSITE" id="PS51845">
    <property type="entry name" value="PDEASE_I_2"/>
    <property type="match status" value="1"/>
</dbReference>
<feature type="region of interest" description="Disordered" evidence="6">
    <location>
        <begin position="594"/>
        <end position="613"/>
    </location>
</feature>
<dbReference type="PANTHER" id="PTHR11347">
    <property type="entry name" value="CYCLIC NUCLEOTIDE PHOSPHODIESTERASE"/>
    <property type="match status" value="1"/>
</dbReference>
<feature type="binding site" evidence="4">
    <location>
        <position position="112"/>
    </location>
    <ligand>
        <name>Zn(2+)</name>
        <dbReference type="ChEBI" id="CHEBI:29105"/>
        <label>1</label>
    </ligand>
</feature>
<feature type="region of interest" description="Disordered" evidence="6">
    <location>
        <begin position="252"/>
        <end position="280"/>
    </location>
</feature>
<evidence type="ECO:0000256" key="3">
    <source>
        <dbReference type="PIRSR" id="PIRSR623088-1"/>
    </source>
</evidence>
<dbReference type="GO" id="GO:0007165">
    <property type="term" value="P:signal transduction"/>
    <property type="evidence" value="ECO:0007669"/>
    <property type="project" value="InterPro"/>
</dbReference>